<reference evidence="2 3" key="1">
    <citation type="journal article" date="2021" name="Hortic Res">
        <title>Chromosome-scale assembly of the Dendrobium chrysotoxum genome enhances the understanding of orchid evolution.</title>
        <authorList>
            <person name="Zhang Y."/>
            <person name="Zhang G.Q."/>
            <person name="Zhang D."/>
            <person name="Liu X.D."/>
            <person name="Xu X.Y."/>
            <person name="Sun W.H."/>
            <person name="Yu X."/>
            <person name="Zhu X."/>
            <person name="Wang Z.W."/>
            <person name="Zhao X."/>
            <person name="Zhong W.Y."/>
            <person name="Chen H."/>
            <person name="Yin W.L."/>
            <person name="Huang T."/>
            <person name="Niu S.C."/>
            <person name="Liu Z.J."/>
        </authorList>
    </citation>
    <scope>NUCLEOTIDE SEQUENCE [LARGE SCALE GENOMIC DNA]</scope>
    <source>
        <strain evidence="2">Lindl</strain>
    </source>
</reference>
<evidence type="ECO:0000256" key="1">
    <source>
        <dbReference type="SAM" id="Phobius"/>
    </source>
</evidence>
<accession>A0AAV7GRK6</accession>
<keyword evidence="1" id="KW-1133">Transmembrane helix</keyword>
<name>A0AAV7GRK6_DENCH</name>
<evidence type="ECO:0000313" key="2">
    <source>
        <dbReference type="EMBL" id="KAH0458089.1"/>
    </source>
</evidence>
<feature type="transmembrane region" description="Helical" evidence="1">
    <location>
        <begin position="206"/>
        <end position="235"/>
    </location>
</feature>
<sequence>MHNLIETRPSVARALVELDITKRYPERIWLGPNKFGGRVLTSGLVGVVAADTLIVVVEPSVGILGAEKDPNIIATDVLEGMNVGFCDVNWVSWMILPVVPSLASSYYVLSPFNVVSMENIPFIDVPVAIISNEELKTQLAMKLKDSCADQNDWLDGSFSSPCRGDGEDIVGTDDEYHATLNVSRIIEKAFSSRGGKRRRCKSKRNCVSSTIASVFLFLVLGAGLVHALVTLFFMADQEAELFL</sequence>
<keyword evidence="1" id="KW-0812">Transmembrane</keyword>
<comment type="caution">
    <text evidence="2">The sequence shown here is derived from an EMBL/GenBank/DDBJ whole genome shotgun (WGS) entry which is preliminary data.</text>
</comment>
<dbReference type="EMBL" id="JAGFBR010000012">
    <property type="protein sequence ID" value="KAH0458089.1"/>
    <property type="molecule type" value="Genomic_DNA"/>
</dbReference>
<proteinExistence type="predicted"/>
<organism evidence="2 3">
    <name type="scientific">Dendrobium chrysotoxum</name>
    <name type="common">Orchid</name>
    <dbReference type="NCBI Taxonomy" id="161865"/>
    <lineage>
        <taxon>Eukaryota</taxon>
        <taxon>Viridiplantae</taxon>
        <taxon>Streptophyta</taxon>
        <taxon>Embryophyta</taxon>
        <taxon>Tracheophyta</taxon>
        <taxon>Spermatophyta</taxon>
        <taxon>Magnoliopsida</taxon>
        <taxon>Liliopsida</taxon>
        <taxon>Asparagales</taxon>
        <taxon>Orchidaceae</taxon>
        <taxon>Epidendroideae</taxon>
        <taxon>Malaxideae</taxon>
        <taxon>Dendrobiinae</taxon>
        <taxon>Dendrobium</taxon>
    </lineage>
</organism>
<gene>
    <name evidence="2" type="ORF">IEQ34_013404</name>
</gene>
<dbReference type="Proteomes" id="UP000775213">
    <property type="component" value="Unassembled WGS sequence"/>
</dbReference>
<dbReference type="AlphaFoldDB" id="A0AAV7GRK6"/>
<keyword evidence="3" id="KW-1185">Reference proteome</keyword>
<protein>
    <submittedName>
        <fullName evidence="2">Uncharacterized protein</fullName>
    </submittedName>
</protein>
<evidence type="ECO:0000313" key="3">
    <source>
        <dbReference type="Proteomes" id="UP000775213"/>
    </source>
</evidence>
<keyword evidence="1" id="KW-0472">Membrane</keyword>